<protein>
    <submittedName>
        <fullName evidence="2">Uncharacterized protein</fullName>
    </submittedName>
</protein>
<name>A0A2H4U678_METSM</name>
<reference evidence="2 3" key="1">
    <citation type="submission" date="2016-10" db="EMBL/GenBank/DDBJ databases">
        <authorList>
            <person name="Varghese N."/>
        </authorList>
    </citation>
    <scope>NUCLEOTIDE SEQUENCE [LARGE SCALE GENOMIC DNA]</scope>
    <source>
        <strain evidence="2 3">KB11</strain>
    </source>
</reference>
<dbReference type="AlphaFoldDB" id="A0A2H4U678"/>
<sequence length="142" mass="16653">MEIKENNLKELIEKYMSIEETEENHEELHQLGHEIDHVIFDNNFYLVTHNDGEEKEIVSLIVGEDDEYFIPLYTDDEEVKEAIEIFKKEDSDAIFETEIVASTDILETYLDDDTFLGIAINPPKYDFVIFSQNVIEDHQDCC</sequence>
<accession>A0A2H4U678</accession>
<organism evidence="2 3">
    <name type="scientific">Methanobrevibacter smithii</name>
    <dbReference type="NCBI Taxonomy" id="2173"/>
    <lineage>
        <taxon>Archaea</taxon>
        <taxon>Methanobacteriati</taxon>
        <taxon>Methanobacteriota</taxon>
        <taxon>Methanomada group</taxon>
        <taxon>Methanobacteria</taxon>
        <taxon>Methanobacteriales</taxon>
        <taxon>Methanobacteriaceae</taxon>
        <taxon>Methanobrevibacter</taxon>
    </lineage>
</organism>
<dbReference type="RefSeq" id="WP_004035100.1">
    <property type="nucleotide sequence ID" value="NZ_AP025586.1"/>
</dbReference>
<evidence type="ECO:0000313" key="3">
    <source>
        <dbReference type="Proteomes" id="UP000232133"/>
    </source>
</evidence>
<dbReference type="Proteomes" id="UP000232133">
    <property type="component" value="Chromosome"/>
</dbReference>
<keyword evidence="1" id="KW-0175">Coiled coil</keyword>
<evidence type="ECO:0000256" key="1">
    <source>
        <dbReference type="SAM" id="Coils"/>
    </source>
</evidence>
<dbReference type="EMBL" id="CP017803">
    <property type="protein sequence ID" value="ATZ59632.1"/>
    <property type="molecule type" value="Genomic_DNA"/>
</dbReference>
<feature type="coiled-coil region" evidence="1">
    <location>
        <begin position="1"/>
        <end position="28"/>
    </location>
</feature>
<dbReference type="GeneID" id="78816661"/>
<evidence type="ECO:0000313" key="2">
    <source>
        <dbReference type="EMBL" id="ATZ59632.1"/>
    </source>
</evidence>
<gene>
    <name evidence="2" type="ORF">BK798_03960</name>
</gene>
<proteinExistence type="predicted"/>